<keyword evidence="1" id="KW-0472">Membrane</keyword>
<accession>A0ABR1D0L4</accession>
<organism evidence="2 3">
    <name type="scientific">Necator americanus</name>
    <name type="common">Human hookworm</name>
    <dbReference type="NCBI Taxonomy" id="51031"/>
    <lineage>
        <taxon>Eukaryota</taxon>
        <taxon>Metazoa</taxon>
        <taxon>Ecdysozoa</taxon>
        <taxon>Nematoda</taxon>
        <taxon>Chromadorea</taxon>
        <taxon>Rhabditida</taxon>
        <taxon>Rhabditina</taxon>
        <taxon>Rhabditomorpha</taxon>
        <taxon>Strongyloidea</taxon>
        <taxon>Ancylostomatidae</taxon>
        <taxon>Bunostominae</taxon>
        <taxon>Necator</taxon>
    </lineage>
</organism>
<evidence type="ECO:0000313" key="3">
    <source>
        <dbReference type="Proteomes" id="UP001303046"/>
    </source>
</evidence>
<dbReference type="EMBL" id="JAVFWL010000003">
    <property type="protein sequence ID" value="KAK6744092.1"/>
    <property type="molecule type" value="Genomic_DNA"/>
</dbReference>
<evidence type="ECO:0000256" key="1">
    <source>
        <dbReference type="SAM" id="Phobius"/>
    </source>
</evidence>
<dbReference type="Proteomes" id="UP001303046">
    <property type="component" value="Unassembled WGS sequence"/>
</dbReference>
<name>A0ABR1D0L4_NECAM</name>
<keyword evidence="1" id="KW-1133">Transmembrane helix</keyword>
<proteinExistence type="predicted"/>
<reference evidence="2 3" key="1">
    <citation type="submission" date="2023-08" db="EMBL/GenBank/DDBJ databases">
        <title>A Necator americanus chromosomal reference genome.</title>
        <authorList>
            <person name="Ilik V."/>
            <person name="Petrzelkova K.J."/>
            <person name="Pardy F."/>
            <person name="Fuh T."/>
            <person name="Niatou-Singa F.S."/>
            <person name="Gouil Q."/>
            <person name="Baker L."/>
            <person name="Ritchie M.E."/>
            <person name="Jex A.R."/>
            <person name="Gazzola D."/>
            <person name="Li H."/>
            <person name="Toshio Fujiwara R."/>
            <person name="Zhan B."/>
            <person name="Aroian R.V."/>
            <person name="Pafco B."/>
            <person name="Schwarz E.M."/>
        </authorList>
    </citation>
    <scope>NUCLEOTIDE SEQUENCE [LARGE SCALE GENOMIC DNA]</scope>
    <source>
        <strain evidence="2 3">Aroian</strain>
        <tissue evidence="2">Whole animal</tissue>
    </source>
</reference>
<gene>
    <name evidence="2" type="primary">Necator_chrIII.g11803</name>
    <name evidence="2" type="ORF">RB195_011038</name>
</gene>
<keyword evidence="3" id="KW-1185">Reference proteome</keyword>
<protein>
    <submittedName>
        <fullName evidence="2">Uncharacterized protein</fullName>
    </submittedName>
</protein>
<feature type="transmembrane region" description="Helical" evidence="1">
    <location>
        <begin position="26"/>
        <end position="48"/>
    </location>
</feature>
<evidence type="ECO:0000313" key="2">
    <source>
        <dbReference type="EMBL" id="KAK6744092.1"/>
    </source>
</evidence>
<sequence>MDGECITSFADIDQERGRTGIVTKPVSIMLALCMFVGVLCMSQINFFVRRSKAEGFETANPLPPIAFERESKSKQIRIVAERESVERSTERLVKTMVAA</sequence>
<keyword evidence="1" id="KW-0812">Transmembrane</keyword>
<comment type="caution">
    <text evidence="2">The sequence shown here is derived from an EMBL/GenBank/DDBJ whole genome shotgun (WGS) entry which is preliminary data.</text>
</comment>